<accession>A0A7S3R2U1</accession>
<organism evidence="2">
    <name type="scientific">Dunaliella tertiolecta</name>
    <name type="common">Green alga</name>
    <dbReference type="NCBI Taxonomy" id="3047"/>
    <lineage>
        <taxon>Eukaryota</taxon>
        <taxon>Viridiplantae</taxon>
        <taxon>Chlorophyta</taxon>
        <taxon>core chlorophytes</taxon>
        <taxon>Chlorophyceae</taxon>
        <taxon>CS clade</taxon>
        <taxon>Chlamydomonadales</taxon>
        <taxon>Dunaliellaceae</taxon>
        <taxon>Dunaliella</taxon>
    </lineage>
</organism>
<gene>
    <name evidence="2" type="ORF">DTER00134_LOCUS16009</name>
</gene>
<feature type="region of interest" description="Disordered" evidence="1">
    <location>
        <begin position="72"/>
        <end position="96"/>
    </location>
</feature>
<feature type="region of interest" description="Disordered" evidence="1">
    <location>
        <begin position="1"/>
        <end position="32"/>
    </location>
</feature>
<feature type="compositionally biased region" description="Low complexity" evidence="1">
    <location>
        <begin position="191"/>
        <end position="226"/>
    </location>
</feature>
<evidence type="ECO:0000256" key="1">
    <source>
        <dbReference type="SAM" id="MobiDB-lite"/>
    </source>
</evidence>
<feature type="region of interest" description="Disordered" evidence="1">
    <location>
        <begin position="186"/>
        <end position="253"/>
    </location>
</feature>
<protein>
    <submittedName>
        <fullName evidence="2">Uncharacterized protein</fullName>
    </submittedName>
</protein>
<evidence type="ECO:0000313" key="2">
    <source>
        <dbReference type="EMBL" id="CAE0500936.1"/>
    </source>
</evidence>
<sequence>MCRCTVPHQPRDSSAQLVAKGAEESAAPGKRNRSSALFMASDVAPEHVTSLTNWLVGSGRFERETVNAATFPLPRGMPKQTKAASQHRKEDKRRSMSCLSPDVMASYYKPSPFQHADADSKSTYRLLPSTLKAQEGNAVQQGHNQAVASPFRRAEASSAAKPIAVEQALLQSQLCRAQTSVGVTTPFSQRGASLGHLSSSDGSLKSNSTDAGLSRRSTASPVSSSSLFKMPEDSGFLLGPQEQTNSASQEGTASQGLLLPSILGRNNQESCSLKEDSTASIADCGVLRALSCTLGDRPRDFKGLPSFHRSRGRDLGPKINRAVEVPIAELLPAGLPALQ</sequence>
<dbReference type="EMBL" id="HBIP01026517">
    <property type="protein sequence ID" value="CAE0500936.1"/>
    <property type="molecule type" value="Transcribed_RNA"/>
</dbReference>
<name>A0A7S3R2U1_DUNTE</name>
<reference evidence="2" key="1">
    <citation type="submission" date="2021-01" db="EMBL/GenBank/DDBJ databases">
        <authorList>
            <person name="Corre E."/>
            <person name="Pelletier E."/>
            <person name="Niang G."/>
            <person name="Scheremetjew M."/>
            <person name="Finn R."/>
            <person name="Kale V."/>
            <person name="Holt S."/>
            <person name="Cochrane G."/>
            <person name="Meng A."/>
            <person name="Brown T."/>
            <person name="Cohen L."/>
        </authorList>
    </citation>
    <scope>NUCLEOTIDE SEQUENCE</scope>
    <source>
        <strain evidence="2">CCMP1320</strain>
    </source>
</reference>
<dbReference type="AlphaFoldDB" id="A0A7S3R2U1"/>
<proteinExistence type="predicted"/>
<feature type="compositionally biased region" description="Polar residues" evidence="1">
    <location>
        <begin position="241"/>
        <end position="253"/>
    </location>
</feature>